<evidence type="ECO:0000313" key="1">
    <source>
        <dbReference type="EMBL" id="GCE32065.1"/>
    </source>
</evidence>
<protein>
    <submittedName>
        <fullName evidence="1">Uncharacterized protein</fullName>
    </submittedName>
</protein>
<reference evidence="2" key="1">
    <citation type="submission" date="2018-12" db="EMBL/GenBank/DDBJ databases">
        <title>Tengunoibacter tsumagoiensis gen. nov., sp. nov., Dictyobacter kobayashii sp. nov., D. alpinus sp. nov., and D. joshuensis sp. nov. and description of Dictyobacteraceae fam. nov. within the order Ktedonobacterales isolated from Tengu-no-mugimeshi.</title>
        <authorList>
            <person name="Wang C.M."/>
            <person name="Zheng Y."/>
            <person name="Sakai Y."/>
            <person name="Toyoda A."/>
            <person name="Minakuchi Y."/>
            <person name="Abe K."/>
            <person name="Yokota A."/>
            <person name="Yabe S."/>
        </authorList>
    </citation>
    <scope>NUCLEOTIDE SEQUENCE [LARGE SCALE GENOMIC DNA]</scope>
    <source>
        <strain evidence="2">Uno16</strain>
    </source>
</reference>
<organism evidence="1 2">
    <name type="scientific">Dictyobacter alpinus</name>
    <dbReference type="NCBI Taxonomy" id="2014873"/>
    <lineage>
        <taxon>Bacteria</taxon>
        <taxon>Bacillati</taxon>
        <taxon>Chloroflexota</taxon>
        <taxon>Ktedonobacteria</taxon>
        <taxon>Ktedonobacterales</taxon>
        <taxon>Dictyobacteraceae</taxon>
        <taxon>Dictyobacter</taxon>
    </lineage>
</organism>
<comment type="caution">
    <text evidence="1">The sequence shown here is derived from an EMBL/GenBank/DDBJ whole genome shotgun (WGS) entry which is preliminary data.</text>
</comment>
<dbReference type="Proteomes" id="UP000287171">
    <property type="component" value="Unassembled WGS sequence"/>
</dbReference>
<sequence length="71" mass="7911">MLGIREVLPPVALTFVQIKCVNCWVAQFSRTFSGLHDQGYPFLLRSGVVRKSVVTLTSKRLTNEASQICIS</sequence>
<dbReference type="AlphaFoldDB" id="A0A402BL24"/>
<dbReference type="EMBL" id="BIFT01000003">
    <property type="protein sequence ID" value="GCE32065.1"/>
    <property type="molecule type" value="Genomic_DNA"/>
</dbReference>
<gene>
    <name evidence="1" type="ORF">KDA_75490</name>
</gene>
<name>A0A402BL24_9CHLR</name>
<proteinExistence type="predicted"/>
<evidence type="ECO:0000313" key="2">
    <source>
        <dbReference type="Proteomes" id="UP000287171"/>
    </source>
</evidence>
<accession>A0A402BL24</accession>
<keyword evidence="2" id="KW-1185">Reference proteome</keyword>